<feature type="transmembrane region" description="Helical" evidence="7">
    <location>
        <begin position="20"/>
        <end position="47"/>
    </location>
</feature>
<dbReference type="PANTHER" id="PTHR43394">
    <property type="entry name" value="ATP-DEPENDENT PERMEASE MDL1, MITOCHONDRIAL"/>
    <property type="match status" value="1"/>
</dbReference>
<evidence type="ECO:0000259" key="9">
    <source>
        <dbReference type="PROSITE" id="PS50929"/>
    </source>
</evidence>
<evidence type="ECO:0000256" key="7">
    <source>
        <dbReference type="SAM" id="Phobius"/>
    </source>
</evidence>
<evidence type="ECO:0000259" key="8">
    <source>
        <dbReference type="PROSITE" id="PS50893"/>
    </source>
</evidence>
<dbReference type="PROSITE" id="PS00211">
    <property type="entry name" value="ABC_TRANSPORTER_1"/>
    <property type="match status" value="1"/>
</dbReference>
<dbReference type="KEGG" id="fuv:JR347_07470"/>
<dbReference type="SUPFAM" id="SSF52540">
    <property type="entry name" value="P-loop containing nucleoside triphosphate hydrolases"/>
    <property type="match status" value="1"/>
</dbReference>
<dbReference type="Pfam" id="PF00005">
    <property type="entry name" value="ABC_tran"/>
    <property type="match status" value="1"/>
</dbReference>
<dbReference type="Gene3D" id="1.20.1560.10">
    <property type="entry name" value="ABC transporter type 1, transmembrane domain"/>
    <property type="match status" value="1"/>
</dbReference>
<dbReference type="EMBL" id="CP070608">
    <property type="protein sequence ID" value="QSE98912.1"/>
    <property type="molecule type" value="Genomic_DNA"/>
</dbReference>
<dbReference type="Pfam" id="PF00664">
    <property type="entry name" value="ABC_membrane"/>
    <property type="match status" value="1"/>
</dbReference>
<dbReference type="CDD" id="cd18552">
    <property type="entry name" value="ABC_6TM_MsbA_like"/>
    <property type="match status" value="1"/>
</dbReference>
<dbReference type="RefSeq" id="WP_205723426.1">
    <property type="nucleotide sequence ID" value="NZ_CP070608.1"/>
</dbReference>
<accession>A0A974WKL0</accession>
<evidence type="ECO:0000256" key="1">
    <source>
        <dbReference type="ARBA" id="ARBA00004651"/>
    </source>
</evidence>
<feature type="transmembrane region" description="Helical" evidence="7">
    <location>
        <begin position="178"/>
        <end position="211"/>
    </location>
</feature>
<dbReference type="InterPro" id="IPR039421">
    <property type="entry name" value="Type_1_exporter"/>
</dbReference>
<dbReference type="InterPro" id="IPR027417">
    <property type="entry name" value="P-loop_NTPase"/>
</dbReference>
<dbReference type="CDD" id="cd03251">
    <property type="entry name" value="ABCC_MsbA"/>
    <property type="match status" value="1"/>
</dbReference>
<proteinExistence type="predicted"/>
<dbReference type="PANTHER" id="PTHR43394:SF1">
    <property type="entry name" value="ATP-BINDING CASSETTE SUB-FAMILY B MEMBER 10, MITOCHONDRIAL"/>
    <property type="match status" value="1"/>
</dbReference>
<sequence length="608" mass="67704">MKVFFRIFSYAKNLRLYVPQYVIFTILSVTFSVFNLALLIPLLNVLFGQEKTVVYAKPEGFELSTSYLTDSFNYHFSQIIINYGPKDALLFVCSIVLVSVFFTNIFRYLAAIISAKIRLDVVKYLRMDVYDKVSRMHLGFFSTERKGDLISRVTNDVQEVEVSVLNSPKSMFREPMTIIIYFIALFTISVELTLFTILILPTAGGALGYLVRKLKRKAVQSQESLGRIVNILDETLGGMRIIKAFNARDYVSDKINQETDYYRRVNLSYSYRKELGSPISEFLGIGIVTVILWFGGSMVLDNESSINAAQFITYLAIFSQIISPAKAFSQGISGVQKGIVSGERIFQVVDNVPAIQNKPNAKVLTGFENSLTFENASFAYEPGNYVLKGINLEIKKGQTVALVGQSGGGKSTLADLIPRFYDVTDGDIKIDGISIRDCEVDSVRKQMGIVTQESILFNDTIFNNIAFGLDEANEEDVINAAKIANAHNFISDLENGYQTNIGERGMKLSGGQRQRISIARAVLKNPPILILDEATSALDSESEQLVQEALANLMKNRTSVVIAHRLSTIQHADEIIVIQSGEIIERGGHEELLAKGGIYKKLNAMQNT</sequence>
<dbReference type="FunFam" id="3.40.50.300:FF:000218">
    <property type="entry name" value="Multidrug ABC transporter ATP-binding protein"/>
    <property type="match status" value="1"/>
</dbReference>
<dbReference type="AlphaFoldDB" id="A0A974WKL0"/>
<protein>
    <submittedName>
        <fullName evidence="10">ABC transporter ATP-binding protein</fullName>
    </submittedName>
</protein>
<comment type="subcellular location">
    <subcellularLocation>
        <location evidence="1">Cell membrane</location>
        <topology evidence="1">Multi-pass membrane protein</topology>
    </subcellularLocation>
</comment>
<evidence type="ECO:0000256" key="2">
    <source>
        <dbReference type="ARBA" id="ARBA00022692"/>
    </source>
</evidence>
<dbReference type="GO" id="GO:0015421">
    <property type="term" value="F:ABC-type oligopeptide transporter activity"/>
    <property type="evidence" value="ECO:0007669"/>
    <property type="project" value="TreeGrafter"/>
</dbReference>
<feature type="transmembrane region" description="Helical" evidence="7">
    <location>
        <begin position="88"/>
        <end position="110"/>
    </location>
</feature>
<feature type="domain" description="ABC transporter" evidence="8">
    <location>
        <begin position="371"/>
        <end position="605"/>
    </location>
</feature>
<evidence type="ECO:0000256" key="6">
    <source>
        <dbReference type="ARBA" id="ARBA00023136"/>
    </source>
</evidence>
<reference evidence="10" key="1">
    <citation type="submission" date="2021-02" db="EMBL/GenBank/DDBJ databases">
        <title>Fulvivirga sp. S481 isolated from sea water.</title>
        <authorList>
            <person name="Bae S.S."/>
            <person name="Baek K."/>
        </authorList>
    </citation>
    <scope>NUCLEOTIDE SEQUENCE</scope>
    <source>
        <strain evidence="10">S481</strain>
    </source>
</reference>
<evidence type="ECO:0000256" key="3">
    <source>
        <dbReference type="ARBA" id="ARBA00022741"/>
    </source>
</evidence>
<gene>
    <name evidence="10" type="ORF">JR347_07470</name>
</gene>
<keyword evidence="6 7" id="KW-0472">Membrane</keyword>
<dbReference type="Proteomes" id="UP000662783">
    <property type="component" value="Chromosome"/>
</dbReference>
<dbReference type="GO" id="GO:0005524">
    <property type="term" value="F:ATP binding"/>
    <property type="evidence" value="ECO:0007669"/>
    <property type="project" value="UniProtKB-KW"/>
</dbReference>
<dbReference type="InterPro" id="IPR036640">
    <property type="entry name" value="ABC1_TM_sf"/>
</dbReference>
<evidence type="ECO:0000313" key="11">
    <source>
        <dbReference type="Proteomes" id="UP000662783"/>
    </source>
</evidence>
<evidence type="ECO:0000256" key="5">
    <source>
        <dbReference type="ARBA" id="ARBA00022989"/>
    </source>
</evidence>
<dbReference type="InterPro" id="IPR003593">
    <property type="entry name" value="AAA+_ATPase"/>
</dbReference>
<name>A0A974WKL0_9BACT</name>
<organism evidence="10 11">
    <name type="scientific">Fulvivirga lutea</name>
    <dbReference type="NCBI Taxonomy" id="2810512"/>
    <lineage>
        <taxon>Bacteria</taxon>
        <taxon>Pseudomonadati</taxon>
        <taxon>Bacteroidota</taxon>
        <taxon>Cytophagia</taxon>
        <taxon>Cytophagales</taxon>
        <taxon>Fulvivirgaceae</taxon>
        <taxon>Fulvivirga</taxon>
    </lineage>
</organism>
<dbReference type="Gene3D" id="3.40.50.300">
    <property type="entry name" value="P-loop containing nucleotide triphosphate hydrolases"/>
    <property type="match status" value="1"/>
</dbReference>
<dbReference type="GO" id="GO:0016887">
    <property type="term" value="F:ATP hydrolysis activity"/>
    <property type="evidence" value="ECO:0007669"/>
    <property type="project" value="InterPro"/>
</dbReference>
<dbReference type="SMART" id="SM00382">
    <property type="entry name" value="AAA"/>
    <property type="match status" value="1"/>
</dbReference>
<keyword evidence="11" id="KW-1185">Reference proteome</keyword>
<dbReference type="PROSITE" id="PS50893">
    <property type="entry name" value="ABC_TRANSPORTER_2"/>
    <property type="match status" value="1"/>
</dbReference>
<keyword evidence="5 7" id="KW-1133">Transmembrane helix</keyword>
<dbReference type="InterPro" id="IPR017871">
    <property type="entry name" value="ABC_transporter-like_CS"/>
</dbReference>
<evidence type="ECO:0000313" key="10">
    <source>
        <dbReference type="EMBL" id="QSE98912.1"/>
    </source>
</evidence>
<dbReference type="GO" id="GO:0005886">
    <property type="term" value="C:plasma membrane"/>
    <property type="evidence" value="ECO:0007669"/>
    <property type="project" value="UniProtKB-SubCell"/>
</dbReference>
<keyword evidence="3" id="KW-0547">Nucleotide-binding</keyword>
<dbReference type="SUPFAM" id="SSF90123">
    <property type="entry name" value="ABC transporter transmembrane region"/>
    <property type="match status" value="1"/>
</dbReference>
<dbReference type="InterPro" id="IPR003439">
    <property type="entry name" value="ABC_transporter-like_ATP-bd"/>
</dbReference>
<dbReference type="PROSITE" id="PS50929">
    <property type="entry name" value="ABC_TM1F"/>
    <property type="match status" value="1"/>
</dbReference>
<keyword evidence="4 10" id="KW-0067">ATP-binding</keyword>
<feature type="domain" description="ABC transmembrane type-1" evidence="9">
    <location>
        <begin position="22"/>
        <end position="337"/>
    </location>
</feature>
<dbReference type="InterPro" id="IPR011527">
    <property type="entry name" value="ABC1_TM_dom"/>
</dbReference>
<keyword evidence="2 7" id="KW-0812">Transmembrane</keyword>
<evidence type="ECO:0000256" key="4">
    <source>
        <dbReference type="ARBA" id="ARBA00022840"/>
    </source>
</evidence>